<evidence type="ECO:0000256" key="9">
    <source>
        <dbReference type="ARBA" id="ARBA00022691"/>
    </source>
</evidence>
<evidence type="ECO:0000256" key="5">
    <source>
        <dbReference type="ARBA" id="ARBA00022490"/>
    </source>
</evidence>
<keyword evidence="9 12" id="KW-0949">S-adenosyl-L-methionine</keyword>
<protein>
    <recommendedName>
        <fullName evidence="4 12">Ribosomal RNA small subunit methyltransferase E</fullName>
        <ecNumber evidence="3 12">2.1.1.193</ecNumber>
    </recommendedName>
</protein>
<evidence type="ECO:0000256" key="2">
    <source>
        <dbReference type="ARBA" id="ARBA00005528"/>
    </source>
</evidence>
<comment type="similarity">
    <text evidence="2 12">Belongs to the RNA methyltransferase RsmE family.</text>
</comment>
<evidence type="ECO:0000259" key="13">
    <source>
        <dbReference type="Pfam" id="PF04452"/>
    </source>
</evidence>
<dbReference type="InterPro" id="IPR029028">
    <property type="entry name" value="Alpha/beta_knot_MTases"/>
</dbReference>
<dbReference type="GO" id="GO:0005737">
    <property type="term" value="C:cytoplasm"/>
    <property type="evidence" value="ECO:0007669"/>
    <property type="project" value="UniProtKB-SubCell"/>
</dbReference>
<dbReference type="PIRSF" id="PIRSF015601">
    <property type="entry name" value="MTase_slr0722"/>
    <property type="match status" value="1"/>
</dbReference>
<comment type="subcellular location">
    <subcellularLocation>
        <location evidence="1 12">Cytoplasm</location>
    </subcellularLocation>
</comment>
<dbReference type="CDD" id="cd18084">
    <property type="entry name" value="RsmE-like"/>
    <property type="match status" value="1"/>
</dbReference>
<gene>
    <name evidence="14" type="ORF">IMF26_05470</name>
</gene>
<dbReference type="NCBIfam" id="TIGR00046">
    <property type="entry name" value="RsmE family RNA methyltransferase"/>
    <property type="match status" value="1"/>
</dbReference>
<comment type="catalytic activity">
    <reaction evidence="11 12">
        <text>uridine(1498) in 16S rRNA + S-adenosyl-L-methionine = N(3)-methyluridine(1498) in 16S rRNA + S-adenosyl-L-homocysteine + H(+)</text>
        <dbReference type="Rhea" id="RHEA:42920"/>
        <dbReference type="Rhea" id="RHEA-COMP:10283"/>
        <dbReference type="Rhea" id="RHEA-COMP:10284"/>
        <dbReference type="ChEBI" id="CHEBI:15378"/>
        <dbReference type="ChEBI" id="CHEBI:57856"/>
        <dbReference type="ChEBI" id="CHEBI:59789"/>
        <dbReference type="ChEBI" id="CHEBI:65315"/>
        <dbReference type="ChEBI" id="CHEBI:74502"/>
        <dbReference type="EC" id="2.1.1.193"/>
    </reaction>
</comment>
<dbReference type="KEGG" id="fcz:IMF26_05470"/>
<reference evidence="14" key="1">
    <citation type="submission" date="2020-10" db="EMBL/GenBank/DDBJ databases">
        <authorList>
            <person name="Kadnikov V."/>
            <person name="Beletsky A.V."/>
            <person name="Mardanov A.V."/>
            <person name="Karnachuk O.V."/>
            <person name="Ravin N.V."/>
        </authorList>
    </citation>
    <scope>NUCLEOTIDE SEQUENCE</scope>
    <source>
        <strain evidence="14">Bu02</strain>
    </source>
</reference>
<dbReference type="PANTHER" id="PTHR30027:SF3">
    <property type="entry name" value="16S RRNA (URACIL(1498)-N(3))-METHYLTRANSFERASE"/>
    <property type="match status" value="1"/>
</dbReference>
<comment type="function">
    <text evidence="10 12">Specifically methylates the N3 position of the uracil ring of uridine 1498 (m3U1498) in 16S rRNA. Acts on the fully assembled 30S ribosomal subunit.</text>
</comment>
<dbReference type="EC" id="2.1.1.193" evidence="3 12"/>
<evidence type="ECO:0000256" key="4">
    <source>
        <dbReference type="ARBA" id="ARBA00013673"/>
    </source>
</evidence>
<evidence type="ECO:0000256" key="1">
    <source>
        <dbReference type="ARBA" id="ARBA00004496"/>
    </source>
</evidence>
<reference evidence="14" key="2">
    <citation type="journal article" date="2023" name="Biology">
        <title>Prokaryotic Life Associated with Coal-Fire Gas Vents Revealed by Metagenomics.</title>
        <authorList>
            <person name="Kadnikov V.V."/>
            <person name="Mardanov A.V."/>
            <person name="Beletsky A.V."/>
            <person name="Karnachuk O.V."/>
            <person name="Ravin N.V."/>
        </authorList>
    </citation>
    <scope>NUCLEOTIDE SEQUENCE</scope>
    <source>
        <strain evidence="14">Bu02</strain>
    </source>
</reference>
<evidence type="ECO:0000256" key="8">
    <source>
        <dbReference type="ARBA" id="ARBA00022679"/>
    </source>
</evidence>
<evidence type="ECO:0000256" key="3">
    <source>
        <dbReference type="ARBA" id="ARBA00012328"/>
    </source>
</evidence>
<name>A0AAT9LGY5_9FIRM</name>
<sequence>MSDVFRHSPPQFFVTPSMLEGNEVFLTGDAFRHAAAQRLSKGEIFWAVLEGTVHEVEVTGSGPGRLTGRIIASRPAEVPPFSVHLYAALLKGDKFDLVVEKTTELGVSSITPLITNRTVPRLTYEKVALRRSRWEKIARAASEQCKRFTIPRIADVMTYRELMDSDVPGIKLLAHERREISAPLEDCLGGSNEVSILIGPEGGFDEGEAEVAFSRGFRLVSLGPYVLRAETASVAAVALVVNRLSRVCFPPVTVNP</sequence>
<evidence type="ECO:0000256" key="12">
    <source>
        <dbReference type="PIRNR" id="PIRNR015601"/>
    </source>
</evidence>
<dbReference type="GO" id="GO:0070475">
    <property type="term" value="P:rRNA base methylation"/>
    <property type="evidence" value="ECO:0007669"/>
    <property type="project" value="TreeGrafter"/>
</dbReference>
<organism evidence="14">
    <name type="scientific">Candidatus Fermentithermobacillus carboniphilus</name>
    <dbReference type="NCBI Taxonomy" id="3085328"/>
    <lineage>
        <taxon>Bacteria</taxon>
        <taxon>Bacillati</taxon>
        <taxon>Bacillota</taxon>
        <taxon>Candidatus Fermentithermobacillia</taxon>
        <taxon>Candidatus Fermentithermobacillales</taxon>
        <taxon>Candidatus Fermentithermobacillaceae</taxon>
        <taxon>Candidatus Fermentithermobacillus</taxon>
    </lineage>
</organism>
<dbReference type="InterPro" id="IPR029026">
    <property type="entry name" value="tRNA_m1G_MTases_N"/>
</dbReference>
<dbReference type="InterPro" id="IPR046886">
    <property type="entry name" value="RsmE_MTase_dom"/>
</dbReference>
<dbReference type="Pfam" id="PF04452">
    <property type="entry name" value="Methyltrans_RNA"/>
    <property type="match status" value="1"/>
</dbReference>
<keyword evidence="6 12" id="KW-0698">rRNA processing</keyword>
<dbReference type="GO" id="GO:0070042">
    <property type="term" value="F:rRNA (uridine-N3-)-methyltransferase activity"/>
    <property type="evidence" value="ECO:0007669"/>
    <property type="project" value="TreeGrafter"/>
</dbReference>
<evidence type="ECO:0000313" key="14">
    <source>
        <dbReference type="EMBL" id="QUL99487.1"/>
    </source>
</evidence>
<dbReference type="EMBL" id="CP062796">
    <property type="protein sequence ID" value="QUL99487.1"/>
    <property type="molecule type" value="Genomic_DNA"/>
</dbReference>
<keyword evidence="7 12" id="KW-0489">Methyltransferase</keyword>
<keyword evidence="8 12" id="KW-0808">Transferase</keyword>
<dbReference type="SUPFAM" id="SSF75217">
    <property type="entry name" value="alpha/beta knot"/>
    <property type="match status" value="1"/>
</dbReference>
<keyword evidence="5 12" id="KW-0963">Cytoplasm</keyword>
<dbReference type="Gene3D" id="3.40.1280.10">
    <property type="match status" value="1"/>
</dbReference>
<accession>A0AAT9LGY5</accession>
<dbReference type="AlphaFoldDB" id="A0AAT9LGY5"/>
<proteinExistence type="inferred from homology"/>
<evidence type="ECO:0000256" key="6">
    <source>
        <dbReference type="ARBA" id="ARBA00022552"/>
    </source>
</evidence>
<dbReference type="PANTHER" id="PTHR30027">
    <property type="entry name" value="RIBOSOMAL RNA SMALL SUBUNIT METHYLTRANSFERASE E"/>
    <property type="match status" value="1"/>
</dbReference>
<evidence type="ECO:0000256" key="10">
    <source>
        <dbReference type="ARBA" id="ARBA00025699"/>
    </source>
</evidence>
<evidence type="ECO:0000256" key="7">
    <source>
        <dbReference type="ARBA" id="ARBA00022603"/>
    </source>
</evidence>
<evidence type="ECO:0000256" key="11">
    <source>
        <dbReference type="ARBA" id="ARBA00047944"/>
    </source>
</evidence>
<dbReference type="InterPro" id="IPR006700">
    <property type="entry name" value="RsmE"/>
</dbReference>
<feature type="domain" description="Ribosomal RNA small subunit methyltransferase E methyltransferase" evidence="13">
    <location>
        <begin position="80"/>
        <end position="240"/>
    </location>
</feature>